<keyword evidence="2 5" id="KW-0812">Transmembrane</keyword>
<sequence length="337" mass="38120">MTILIPAYEPDDRLLDLIIQLLSCELGPIVVIDDGSGPAYSKIFTLVESLRCTVLTHETNLGKGRALKTGFAHIQRAGLPGPIITADSDGQHLPHDIQRIYEAVQKQTVPGMVLGSRRFSGKVPLRSRFGNTVTRAVFKLTTGNKVYDTQTGLRGFPLSMLSWLSDLPGERFEYEMNMLLTANTAGYPITEEYIDTVYLDENKSSHFRPVADSLRIYYPILLFSTSSLISALLDFALLFIVHYFSSSLLLSVVVARLCSSVFNYSMNRRYVFTGGHTKRVYQSFPKYFALVLLILLLNYGLLYFYNEKLIIPLLAAKILTEVSIFVFSYWAQRRFVY</sequence>
<dbReference type="CDD" id="cd04179">
    <property type="entry name" value="DPM_DPG-synthase_like"/>
    <property type="match status" value="1"/>
</dbReference>
<dbReference type="RefSeq" id="WP_047912023.1">
    <property type="nucleotide sequence ID" value="NZ_CP118101.1"/>
</dbReference>
<dbReference type="AlphaFoldDB" id="A0AAX3N2A1"/>
<evidence type="ECO:0000313" key="9">
    <source>
        <dbReference type="Proteomes" id="UP001220962"/>
    </source>
</evidence>
<feature type="domain" description="Glycosyltransferase 2-like" evidence="6">
    <location>
        <begin position="3"/>
        <end position="144"/>
    </location>
</feature>
<evidence type="ECO:0000256" key="3">
    <source>
        <dbReference type="ARBA" id="ARBA00022989"/>
    </source>
</evidence>
<dbReference type="InterPro" id="IPR007267">
    <property type="entry name" value="GtrA_DPMS_TM"/>
</dbReference>
<feature type="transmembrane region" description="Helical" evidence="5">
    <location>
        <begin position="247"/>
        <end position="266"/>
    </location>
</feature>
<comment type="subcellular location">
    <subcellularLocation>
        <location evidence="1">Membrane</location>
        <topology evidence="1">Multi-pass membrane protein</topology>
    </subcellularLocation>
</comment>
<feature type="domain" description="GtrA/DPMS transmembrane" evidence="7">
    <location>
        <begin position="223"/>
        <end position="336"/>
    </location>
</feature>
<protein>
    <submittedName>
        <fullName evidence="8">GtrA family protein</fullName>
    </submittedName>
</protein>
<keyword evidence="4 5" id="KW-0472">Membrane</keyword>
<evidence type="ECO:0000256" key="2">
    <source>
        <dbReference type="ARBA" id="ARBA00022692"/>
    </source>
</evidence>
<dbReference type="Pfam" id="PF00535">
    <property type="entry name" value="Glycos_transf_2"/>
    <property type="match status" value="1"/>
</dbReference>
<dbReference type="InterPro" id="IPR001173">
    <property type="entry name" value="Glyco_trans_2-like"/>
</dbReference>
<dbReference type="PANTHER" id="PTHR10859">
    <property type="entry name" value="GLYCOSYL TRANSFERASE"/>
    <property type="match status" value="1"/>
</dbReference>
<keyword evidence="3 5" id="KW-1133">Transmembrane helix</keyword>
<dbReference type="PANTHER" id="PTHR10859:SF114">
    <property type="entry name" value="DOLICHOL-PHOSPHATE MANNOSYLTRANSFERASE"/>
    <property type="match status" value="1"/>
</dbReference>
<evidence type="ECO:0000259" key="6">
    <source>
        <dbReference type="Pfam" id="PF00535"/>
    </source>
</evidence>
<evidence type="ECO:0000256" key="5">
    <source>
        <dbReference type="SAM" id="Phobius"/>
    </source>
</evidence>
<dbReference type="InterPro" id="IPR029044">
    <property type="entry name" value="Nucleotide-diphossugar_trans"/>
</dbReference>
<dbReference type="Proteomes" id="UP001220962">
    <property type="component" value="Chromosome"/>
</dbReference>
<dbReference type="Gene3D" id="3.90.550.10">
    <property type="entry name" value="Spore Coat Polysaccharide Biosynthesis Protein SpsA, Chain A"/>
    <property type="match status" value="1"/>
</dbReference>
<feature type="transmembrane region" description="Helical" evidence="5">
    <location>
        <begin position="287"/>
        <end position="305"/>
    </location>
</feature>
<organism evidence="8 9">
    <name type="scientific">Paenibacillus urinalis</name>
    <dbReference type="NCBI Taxonomy" id="521520"/>
    <lineage>
        <taxon>Bacteria</taxon>
        <taxon>Bacillati</taxon>
        <taxon>Bacillota</taxon>
        <taxon>Bacilli</taxon>
        <taxon>Bacillales</taxon>
        <taxon>Paenibacillaceae</taxon>
        <taxon>Paenibacillus</taxon>
    </lineage>
</organism>
<dbReference type="EMBL" id="CP118101">
    <property type="protein sequence ID" value="WDH83980.1"/>
    <property type="molecule type" value="Genomic_DNA"/>
</dbReference>
<dbReference type="Pfam" id="PF04138">
    <property type="entry name" value="GtrA_DPMS_TM"/>
    <property type="match status" value="1"/>
</dbReference>
<name>A0AAX3N2A1_9BACL</name>
<evidence type="ECO:0000256" key="4">
    <source>
        <dbReference type="ARBA" id="ARBA00023136"/>
    </source>
</evidence>
<evidence type="ECO:0000259" key="7">
    <source>
        <dbReference type="Pfam" id="PF04138"/>
    </source>
</evidence>
<dbReference type="GO" id="GO:0016020">
    <property type="term" value="C:membrane"/>
    <property type="evidence" value="ECO:0007669"/>
    <property type="project" value="UniProtKB-SubCell"/>
</dbReference>
<dbReference type="GO" id="GO:0006487">
    <property type="term" value="P:protein N-linked glycosylation"/>
    <property type="evidence" value="ECO:0007669"/>
    <property type="project" value="TreeGrafter"/>
</dbReference>
<feature type="transmembrane region" description="Helical" evidence="5">
    <location>
        <begin position="311"/>
        <end position="331"/>
    </location>
</feature>
<proteinExistence type="predicted"/>
<gene>
    <name evidence="8" type="ORF">PUW23_07135</name>
</gene>
<accession>A0AAX3N2A1</accession>
<dbReference type="SUPFAM" id="SSF53448">
    <property type="entry name" value="Nucleotide-diphospho-sugar transferases"/>
    <property type="match status" value="1"/>
</dbReference>
<dbReference type="GO" id="GO:0000271">
    <property type="term" value="P:polysaccharide biosynthetic process"/>
    <property type="evidence" value="ECO:0007669"/>
    <property type="project" value="InterPro"/>
</dbReference>
<reference evidence="8" key="1">
    <citation type="submission" date="2023-02" db="EMBL/GenBank/DDBJ databases">
        <title>Pathogen: clinical or host-associated sample.</title>
        <authorList>
            <person name="Hergert J."/>
            <person name="Casey R."/>
            <person name="Wagner J."/>
            <person name="Young E.L."/>
            <person name="Oakeson K.F."/>
        </authorList>
    </citation>
    <scope>NUCLEOTIDE SEQUENCE</scope>
    <source>
        <strain evidence="8">2022CK-00830</strain>
    </source>
</reference>
<evidence type="ECO:0000313" key="8">
    <source>
        <dbReference type="EMBL" id="WDH83980.1"/>
    </source>
</evidence>
<evidence type="ECO:0000256" key="1">
    <source>
        <dbReference type="ARBA" id="ARBA00004141"/>
    </source>
</evidence>